<evidence type="ECO:0000256" key="13">
    <source>
        <dbReference type="SAM" id="Phobius"/>
    </source>
</evidence>
<keyword evidence="7" id="KW-1064">Adaptive immunity</keyword>
<keyword evidence="2" id="KW-0399">Innate immunity</keyword>
<dbReference type="GO" id="GO:0032760">
    <property type="term" value="P:positive regulation of tumor necrosis factor production"/>
    <property type="evidence" value="ECO:0007669"/>
    <property type="project" value="TreeGrafter"/>
</dbReference>
<evidence type="ECO:0000256" key="8">
    <source>
        <dbReference type="ARBA" id="ARBA00023136"/>
    </source>
</evidence>
<organism evidence="15 16">
    <name type="scientific">Bos mutus</name>
    <name type="common">wild yak</name>
    <dbReference type="NCBI Taxonomy" id="72004"/>
    <lineage>
        <taxon>Eukaryota</taxon>
        <taxon>Metazoa</taxon>
        <taxon>Chordata</taxon>
        <taxon>Craniata</taxon>
        <taxon>Vertebrata</taxon>
        <taxon>Euteleostomi</taxon>
        <taxon>Mammalia</taxon>
        <taxon>Eutheria</taxon>
        <taxon>Laurasiatheria</taxon>
        <taxon>Artiodactyla</taxon>
        <taxon>Ruminantia</taxon>
        <taxon>Pecora</taxon>
        <taxon>Bovidae</taxon>
        <taxon>Bovinae</taxon>
        <taxon>Bos</taxon>
    </lineage>
</organism>
<protein>
    <recommendedName>
        <fullName evidence="14">Ig-like domain-containing protein</fullName>
    </recommendedName>
</protein>
<evidence type="ECO:0000256" key="10">
    <source>
        <dbReference type="ARBA" id="ARBA00023180"/>
    </source>
</evidence>
<keyword evidence="11" id="KW-0393">Immunoglobulin domain</keyword>
<feature type="compositionally biased region" description="Basic and acidic residues" evidence="12">
    <location>
        <begin position="616"/>
        <end position="631"/>
    </location>
</feature>
<keyword evidence="4" id="KW-0732">Signal</keyword>
<keyword evidence="3 13" id="KW-0812">Transmembrane</keyword>
<dbReference type="PANTHER" id="PTHR12080:SF103">
    <property type="entry name" value="SLAM FAMILY MEMBER 5"/>
    <property type="match status" value="1"/>
</dbReference>
<dbReference type="InterPro" id="IPR036179">
    <property type="entry name" value="Ig-like_dom_sf"/>
</dbReference>
<dbReference type="SUPFAM" id="SSF48726">
    <property type="entry name" value="Immunoglobulin"/>
    <property type="match status" value="3"/>
</dbReference>
<dbReference type="Gene3D" id="2.60.40.10">
    <property type="entry name" value="Immunoglobulins"/>
    <property type="match status" value="4"/>
</dbReference>
<comment type="subcellular location">
    <subcellularLocation>
        <location evidence="1">Membrane</location>
        <topology evidence="1">Single-pass type I membrane protein</topology>
    </subcellularLocation>
</comment>
<keyword evidence="5" id="KW-0391">Immunity</keyword>
<evidence type="ECO:0000313" key="15">
    <source>
        <dbReference type="EMBL" id="MXQ97496.1"/>
    </source>
</evidence>
<dbReference type="GO" id="GO:0002250">
    <property type="term" value="P:adaptive immune response"/>
    <property type="evidence" value="ECO:0007669"/>
    <property type="project" value="UniProtKB-KW"/>
</dbReference>
<name>A0A6B0SBV2_9CETA</name>
<dbReference type="GO" id="GO:0071639">
    <property type="term" value="P:positive regulation of monocyte chemotactic protein-1 production"/>
    <property type="evidence" value="ECO:0007669"/>
    <property type="project" value="TreeGrafter"/>
</dbReference>
<dbReference type="GO" id="GO:0045087">
    <property type="term" value="P:innate immune response"/>
    <property type="evidence" value="ECO:0007669"/>
    <property type="project" value="UniProtKB-KW"/>
</dbReference>
<keyword evidence="8 13" id="KW-0472">Membrane</keyword>
<feature type="region of interest" description="Disordered" evidence="12">
    <location>
        <begin position="602"/>
        <end position="631"/>
    </location>
</feature>
<dbReference type="InterPro" id="IPR015631">
    <property type="entry name" value="CD2/SLAM_rcpt"/>
</dbReference>
<dbReference type="FunFam" id="2.60.40.10:FF:000820">
    <property type="entry name" value="SLAM family member 7"/>
    <property type="match status" value="1"/>
</dbReference>
<keyword evidence="9" id="KW-1015">Disulfide bond</keyword>
<evidence type="ECO:0000256" key="12">
    <source>
        <dbReference type="SAM" id="MobiDB-lite"/>
    </source>
</evidence>
<dbReference type="SMART" id="SM00409">
    <property type="entry name" value="IG"/>
    <property type="match status" value="3"/>
</dbReference>
<accession>A0A6B0SBV2</accession>
<dbReference type="PROSITE" id="PS50835">
    <property type="entry name" value="IG_LIKE"/>
    <property type="match status" value="2"/>
</dbReference>
<comment type="caution">
    <text evidence="15">The sequence shown here is derived from an EMBL/GenBank/DDBJ whole genome shotgun (WGS) entry which is preliminary data.</text>
</comment>
<reference evidence="15" key="1">
    <citation type="submission" date="2019-10" db="EMBL/GenBank/DDBJ databases">
        <title>The sequence and de novo assembly of the wild yak genome.</title>
        <authorList>
            <person name="Liu Y."/>
        </authorList>
    </citation>
    <scope>NUCLEOTIDE SEQUENCE [LARGE SCALE GENOMIC DNA]</scope>
    <source>
        <strain evidence="15">WY2019</strain>
    </source>
</reference>
<evidence type="ECO:0000313" key="16">
    <source>
        <dbReference type="Proteomes" id="UP000322234"/>
    </source>
</evidence>
<sequence>MKSPYADCETADCEAIDYSNQEEVLEEKAIRLEAAGSDTDIFIVNGILGESATFPLNIQPSQKVTIISWHSKTSVAFVKPGNFGEEPIVTITHQNYHERISVSGQNYNLELRNLRIEDSGIYKADINVETAKMTTTRSYNLQVYRRLEKPKITQSFVTSVNSTCNVTLMCSVDKEEKNVTYSWSPRGEEGNVLQIFQTPDNQEETYTCTAWNPVSNNSDSISAQQLCADITMTPHTRHTGLMSGLAVLSVLIVILPSVVLFLLCKKGEGSFLKNFSKNPGNSFSEASSTPLVVNGVLRESVTLPSKFPVKENITFITWLHEGSSVIFIWPKEAKIQVTDPKRKDQLNVTESYSLQLNNLSMADVGHYRAQITTSTSSLNTDYNLQIFRRLSNLQVAHHTTWSENNTCEIQLMCSVENPNDNVSFRWQVAGNPYHSEANLSISWDPKSLSEETYTCIAENPVSYLSFSVSDKSVCEGVINGKNEYLDIRWIIIVVVLTCFFQLSTQQTQCHAETVSNLEYASFSSGNTVYAQVTHSNKETKIPKLVKNYDSTTIYSEVNHPQERKPIYTRTAAHHNVVYLTTVEQHFYRETIICSQKGKVRHQGYTSLGPPSTHLRSPKDDLVSKEKEDEAP</sequence>
<dbReference type="Proteomes" id="UP000322234">
    <property type="component" value="Unassembled WGS sequence"/>
</dbReference>
<dbReference type="InterPro" id="IPR007110">
    <property type="entry name" value="Ig-like_dom"/>
</dbReference>
<dbReference type="InterPro" id="IPR013783">
    <property type="entry name" value="Ig-like_fold"/>
</dbReference>
<evidence type="ECO:0000256" key="5">
    <source>
        <dbReference type="ARBA" id="ARBA00022859"/>
    </source>
</evidence>
<dbReference type="GO" id="GO:0032715">
    <property type="term" value="P:negative regulation of interleukin-6 production"/>
    <property type="evidence" value="ECO:0007669"/>
    <property type="project" value="TreeGrafter"/>
</dbReference>
<gene>
    <name evidence="15" type="ORF">E5288_WYG005346</name>
</gene>
<dbReference type="FunFam" id="2.60.40.10:FF:000470">
    <property type="entry name" value="SLAM family member 7"/>
    <property type="match status" value="1"/>
</dbReference>
<keyword evidence="6 13" id="KW-1133">Transmembrane helix</keyword>
<dbReference type="GO" id="GO:0042110">
    <property type="term" value="P:T cell activation"/>
    <property type="evidence" value="ECO:0007669"/>
    <property type="project" value="TreeGrafter"/>
</dbReference>
<evidence type="ECO:0000256" key="2">
    <source>
        <dbReference type="ARBA" id="ARBA00022588"/>
    </source>
</evidence>
<dbReference type="InterPro" id="IPR003599">
    <property type="entry name" value="Ig_sub"/>
</dbReference>
<evidence type="ECO:0000259" key="14">
    <source>
        <dbReference type="PROSITE" id="PS50835"/>
    </source>
</evidence>
<feature type="domain" description="Ig-like" evidence="14">
    <location>
        <begin position="150"/>
        <end position="222"/>
    </location>
</feature>
<evidence type="ECO:0000256" key="7">
    <source>
        <dbReference type="ARBA" id="ARBA00023130"/>
    </source>
</evidence>
<proteinExistence type="predicted"/>
<dbReference type="PANTHER" id="PTHR12080">
    <property type="entry name" value="SIGNALING LYMPHOCYTIC ACTIVATION MOLECULE"/>
    <property type="match status" value="1"/>
</dbReference>
<dbReference type="AlphaFoldDB" id="A0A6B0SBV2"/>
<dbReference type="EMBL" id="VBQZ03000192">
    <property type="protein sequence ID" value="MXQ97496.1"/>
    <property type="molecule type" value="Genomic_DNA"/>
</dbReference>
<evidence type="ECO:0000256" key="1">
    <source>
        <dbReference type="ARBA" id="ARBA00004479"/>
    </source>
</evidence>
<keyword evidence="10" id="KW-0325">Glycoprotein</keyword>
<keyword evidence="16" id="KW-1185">Reference proteome</keyword>
<dbReference type="GO" id="GO:0043030">
    <property type="term" value="P:regulation of macrophage activation"/>
    <property type="evidence" value="ECO:0007669"/>
    <property type="project" value="TreeGrafter"/>
</dbReference>
<feature type="domain" description="Ig-like" evidence="14">
    <location>
        <begin position="403"/>
        <end position="469"/>
    </location>
</feature>
<evidence type="ECO:0000256" key="6">
    <source>
        <dbReference type="ARBA" id="ARBA00022989"/>
    </source>
</evidence>
<feature type="transmembrane region" description="Helical" evidence="13">
    <location>
        <begin position="241"/>
        <end position="263"/>
    </location>
</feature>
<evidence type="ECO:0000256" key="11">
    <source>
        <dbReference type="ARBA" id="ARBA00023319"/>
    </source>
</evidence>
<evidence type="ECO:0000256" key="4">
    <source>
        <dbReference type="ARBA" id="ARBA00022729"/>
    </source>
</evidence>
<evidence type="ECO:0000256" key="3">
    <source>
        <dbReference type="ARBA" id="ARBA00022692"/>
    </source>
</evidence>
<dbReference type="GO" id="GO:0009897">
    <property type="term" value="C:external side of plasma membrane"/>
    <property type="evidence" value="ECO:0007669"/>
    <property type="project" value="TreeGrafter"/>
</dbReference>
<dbReference type="CDD" id="cd16842">
    <property type="entry name" value="Ig_SLAM-like_N"/>
    <property type="match status" value="1"/>
</dbReference>
<evidence type="ECO:0000256" key="9">
    <source>
        <dbReference type="ARBA" id="ARBA00023157"/>
    </source>
</evidence>